<accession>A0A1D8AU00</accession>
<keyword evidence="1" id="KW-0732">Signal</keyword>
<gene>
    <name evidence="2" type="ORF">Verru16b_01429</name>
</gene>
<evidence type="ECO:0000313" key="2">
    <source>
        <dbReference type="EMBL" id="AOS44368.1"/>
    </source>
</evidence>
<dbReference type="Proteomes" id="UP000095228">
    <property type="component" value="Chromosome"/>
</dbReference>
<sequence length="158" mass="17599">MTRVLLTFLLAVLASAPAWARVGEPVSEIRKRYGKPQGHPDGRTMFWMFENDFGAMHYTVTANDKGLSMAEGLKPYRRTRFTAQDAETFIGMQFAGYPEANRRTIPPGQAYRFGGQDFVCGAQEHVVVDETAGILLIWIKSDPGSVLAVSPEMVQRTK</sequence>
<reference evidence="2 3" key="1">
    <citation type="submission" date="2016-06" db="EMBL/GenBank/DDBJ databases">
        <title>Three novel species with peptidoglycan cell walls form the new genus Lacunisphaera gen. nov. in the family Opitutaceae of the verrucomicrobial subdivision 4.</title>
        <authorList>
            <person name="Rast P."/>
            <person name="Gloeckner I."/>
            <person name="Jogler M."/>
            <person name="Boedeker C."/>
            <person name="Jeske O."/>
            <person name="Wiegand S."/>
            <person name="Reinhardt R."/>
            <person name="Schumann P."/>
            <person name="Rohde M."/>
            <person name="Spring S."/>
            <person name="Gloeckner F.O."/>
            <person name="Jogler C."/>
        </authorList>
    </citation>
    <scope>NUCLEOTIDE SEQUENCE [LARGE SCALE GENOMIC DNA]</scope>
    <source>
        <strain evidence="2 3">IG16b</strain>
    </source>
</reference>
<protein>
    <recommendedName>
        <fullName evidence="4">YHS domain protein</fullName>
    </recommendedName>
</protein>
<proteinExistence type="predicted"/>
<evidence type="ECO:0000313" key="3">
    <source>
        <dbReference type="Proteomes" id="UP000095228"/>
    </source>
</evidence>
<dbReference type="AlphaFoldDB" id="A0A1D8AU00"/>
<dbReference type="KEGG" id="obg:Verru16b_01429"/>
<keyword evidence="3" id="KW-1185">Reference proteome</keyword>
<feature type="chain" id="PRO_5009105178" description="YHS domain protein" evidence="1">
    <location>
        <begin position="21"/>
        <end position="158"/>
    </location>
</feature>
<dbReference type="EMBL" id="CP016094">
    <property type="protein sequence ID" value="AOS44368.1"/>
    <property type="molecule type" value="Genomic_DNA"/>
</dbReference>
<evidence type="ECO:0008006" key="4">
    <source>
        <dbReference type="Google" id="ProtNLM"/>
    </source>
</evidence>
<feature type="signal peptide" evidence="1">
    <location>
        <begin position="1"/>
        <end position="20"/>
    </location>
</feature>
<organism evidence="2 3">
    <name type="scientific">Lacunisphaera limnophila</name>
    <dbReference type="NCBI Taxonomy" id="1838286"/>
    <lineage>
        <taxon>Bacteria</taxon>
        <taxon>Pseudomonadati</taxon>
        <taxon>Verrucomicrobiota</taxon>
        <taxon>Opitutia</taxon>
        <taxon>Opitutales</taxon>
        <taxon>Opitutaceae</taxon>
        <taxon>Lacunisphaera</taxon>
    </lineage>
</organism>
<evidence type="ECO:0000256" key="1">
    <source>
        <dbReference type="SAM" id="SignalP"/>
    </source>
</evidence>
<name>A0A1D8AU00_9BACT</name>